<evidence type="ECO:0000256" key="1">
    <source>
        <dbReference type="ARBA" id="ARBA00004245"/>
    </source>
</evidence>
<name>A0A0W4ZQ06_PNEJ7</name>
<dbReference type="AlphaFoldDB" id="A0A0W4ZQ06"/>
<dbReference type="InterPro" id="IPR059182">
    <property type="entry name" value="Khc_C"/>
</dbReference>
<keyword evidence="3 10" id="KW-0493">Microtubule</keyword>
<dbReference type="GO" id="GO:0003777">
    <property type="term" value="F:microtubule motor activity"/>
    <property type="evidence" value="ECO:0007669"/>
    <property type="project" value="InterPro"/>
</dbReference>
<dbReference type="PROSITE" id="PS50067">
    <property type="entry name" value="KINESIN_MOTOR_2"/>
    <property type="match status" value="1"/>
</dbReference>
<evidence type="ECO:0000256" key="3">
    <source>
        <dbReference type="ARBA" id="ARBA00022701"/>
    </source>
</evidence>
<dbReference type="GeneID" id="28940253"/>
<keyword evidence="6 11" id="KW-0175">Coiled coil</keyword>
<dbReference type="InterPro" id="IPR027417">
    <property type="entry name" value="P-loop_NTPase"/>
</dbReference>
<dbReference type="eggNOG" id="KOG0240">
    <property type="taxonomic scope" value="Eukaryota"/>
</dbReference>
<dbReference type="STRING" id="1408657.A0A0W4ZQ06"/>
<keyword evidence="14" id="KW-1185">Reference proteome</keyword>
<evidence type="ECO:0000259" key="12">
    <source>
        <dbReference type="PROSITE" id="PS50067"/>
    </source>
</evidence>
<dbReference type="SUPFAM" id="SSF52540">
    <property type="entry name" value="P-loop containing nucleoside triphosphate hydrolases"/>
    <property type="match status" value="1"/>
</dbReference>
<dbReference type="EMBL" id="LFWA01000007">
    <property type="protein sequence ID" value="KTW30452.1"/>
    <property type="molecule type" value="Genomic_DNA"/>
</dbReference>
<keyword evidence="4 9" id="KW-0547">Nucleotide-binding</keyword>
<evidence type="ECO:0000256" key="9">
    <source>
        <dbReference type="PROSITE-ProRule" id="PRU00283"/>
    </source>
</evidence>
<dbReference type="RefSeq" id="XP_018229743.1">
    <property type="nucleotide sequence ID" value="XM_018373998.1"/>
</dbReference>
<feature type="coiled-coil region" evidence="11">
    <location>
        <begin position="613"/>
        <end position="647"/>
    </location>
</feature>
<dbReference type="InterPro" id="IPR001752">
    <property type="entry name" value="Kinesin_motor_dom"/>
</dbReference>
<evidence type="ECO:0000256" key="6">
    <source>
        <dbReference type="ARBA" id="ARBA00023054"/>
    </source>
</evidence>
<organism evidence="13 14">
    <name type="scientific">Pneumocystis jirovecii (strain RU7)</name>
    <name type="common">Human pneumocystis pneumonia agent</name>
    <dbReference type="NCBI Taxonomy" id="1408657"/>
    <lineage>
        <taxon>Eukaryota</taxon>
        <taxon>Fungi</taxon>
        <taxon>Dikarya</taxon>
        <taxon>Ascomycota</taxon>
        <taxon>Taphrinomycotina</taxon>
        <taxon>Pneumocystomycetes</taxon>
        <taxon>Pneumocystaceae</taxon>
        <taxon>Pneumocystis</taxon>
    </lineage>
</organism>
<dbReference type="PROSITE" id="PS00411">
    <property type="entry name" value="KINESIN_MOTOR_1"/>
    <property type="match status" value="1"/>
</dbReference>
<dbReference type="GO" id="GO:0005524">
    <property type="term" value="F:ATP binding"/>
    <property type="evidence" value="ECO:0007669"/>
    <property type="project" value="UniProtKB-UniRule"/>
</dbReference>
<accession>A0A0W4ZQ06</accession>
<protein>
    <recommendedName>
        <fullName evidence="10">Kinesin-like protein</fullName>
    </recommendedName>
</protein>
<dbReference type="PANTHER" id="PTHR47968">
    <property type="entry name" value="CENTROMERE PROTEIN E"/>
    <property type="match status" value="1"/>
</dbReference>
<comment type="caution">
    <text evidence="13">The sequence shown here is derived from an EMBL/GenBank/DDBJ whole genome shotgun (WGS) entry which is preliminary data.</text>
</comment>
<dbReference type="InterPro" id="IPR027640">
    <property type="entry name" value="Kinesin-like_fam"/>
</dbReference>
<dbReference type="GO" id="GO:0007018">
    <property type="term" value="P:microtubule-based movement"/>
    <property type="evidence" value="ECO:0007669"/>
    <property type="project" value="InterPro"/>
</dbReference>
<dbReference type="PRINTS" id="PR00380">
    <property type="entry name" value="KINESINHEAVY"/>
</dbReference>
<evidence type="ECO:0000256" key="10">
    <source>
        <dbReference type="RuleBase" id="RU000394"/>
    </source>
</evidence>
<keyword evidence="5 9" id="KW-0067">ATP-binding</keyword>
<dbReference type="VEuPathDB" id="FungiDB:T551_01735"/>
<feature type="coiled-coil region" evidence="11">
    <location>
        <begin position="452"/>
        <end position="542"/>
    </location>
</feature>
<dbReference type="Gene3D" id="3.40.850.10">
    <property type="entry name" value="Kinesin motor domain"/>
    <property type="match status" value="1"/>
</dbReference>
<dbReference type="GO" id="GO:0005874">
    <property type="term" value="C:microtubule"/>
    <property type="evidence" value="ECO:0007669"/>
    <property type="project" value="UniProtKB-KW"/>
</dbReference>
<dbReference type="CDD" id="cd01369">
    <property type="entry name" value="KISc_KHC_KIF5"/>
    <property type="match status" value="1"/>
</dbReference>
<reference evidence="14" key="1">
    <citation type="journal article" date="2016" name="Nat. Commun.">
        <title>Genome analysis of three Pneumocystis species reveals adaptation mechanisms to life exclusively in mammalian hosts.</title>
        <authorList>
            <person name="Ma L."/>
            <person name="Chen Z."/>
            <person name="Huang D.W."/>
            <person name="Kutty G."/>
            <person name="Ishihara M."/>
            <person name="Wang H."/>
            <person name="Abouelleil A."/>
            <person name="Bishop L."/>
            <person name="Davey E."/>
            <person name="Deng R."/>
            <person name="Deng X."/>
            <person name="Fan L."/>
            <person name="Fantoni G."/>
            <person name="Fitzgerald M."/>
            <person name="Gogineni E."/>
            <person name="Goldberg J.M."/>
            <person name="Handley G."/>
            <person name="Hu X."/>
            <person name="Huber C."/>
            <person name="Jiao X."/>
            <person name="Jones K."/>
            <person name="Levin J.Z."/>
            <person name="Liu Y."/>
            <person name="Macdonald P."/>
            <person name="Melnikov A."/>
            <person name="Raley C."/>
            <person name="Sassi M."/>
            <person name="Sherman B.T."/>
            <person name="Song X."/>
            <person name="Sykes S."/>
            <person name="Tran B."/>
            <person name="Walsh L."/>
            <person name="Xia Y."/>
            <person name="Yang J."/>
            <person name="Young S."/>
            <person name="Zeng Q."/>
            <person name="Zheng X."/>
            <person name="Stephens R."/>
            <person name="Nusbaum C."/>
            <person name="Birren B.W."/>
            <person name="Azadi P."/>
            <person name="Lempicki R.A."/>
            <person name="Cuomo C.A."/>
            <person name="Kovacs J.A."/>
        </authorList>
    </citation>
    <scope>NUCLEOTIDE SEQUENCE [LARGE SCALE GENOMIC DNA]</scope>
    <source>
        <strain evidence="14">RU7</strain>
    </source>
</reference>
<dbReference type="GO" id="GO:0008017">
    <property type="term" value="F:microtubule binding"/>
    <property type="evidence" value="ECO:0007669"/>
    <property type="project" value="InterPro"/>
</dbReference>
<evidence type="ECO:0000256" key="8">
    <source>
        <dbReference type="ARBA" id="ARBA00023212"/>
    </source>
</evidence>
<comment type="similarity">
    <text evidence="9 10">Belongs to the TRAFAC class myosin-kinesin ATPase superfamily. Kinesin family.</text>
</comment>
<gene>
    <name evidence="13" type="ORF">T551_01735</name>
</gene>
<dbReference type="Proteomes" id="UP000053447">
    <property type="component" value="Unassembled WGS sequence"/>
</dbReference>
<evidence type="ECO:0000256" key="4">
    <source>
        <dbReference type="ARBA" id="ARBA00022741"/>
    </source>
</evidence>
<proteinExistence type="inferred from homology"/>
<dbReference type="OrthoDB" id="3176171at2759"/>
<dbReference type="InterPro" id="IPR036961">
    <property type="entry name" value="Kinesin_motor_dom_sf"/>
</dbReference>
<dbReference type="FunFam" id="3.40.850.10:FF:000031">
    <property type="entry name" value="Kinesin-like protein"/>
    <property type="match status" value="1"/>
</dbReference>
<dbReference type="CDD" id="cd23649">
    <property type="entry name" value="Khc_CBD_cc"/>
    <property type="match status" value="1"/>
</dbReference>
<feature type="binding site" evidence="9">
    <location>
        <begin position="101"/>
        <end position="108"/>
    </location>
    <ligand>
        <name>ATP</name>
        <dbReference type="ChEBI" id="CHEBI:30616"/>
    </ligand>
</feature>
<evidence type="ECO:0000256" key="5">
    <source>
        <dbReference type="ARBA" id="ARBA00022840"/>
    </source>
</evidence>
<evidence type="ECO:0000256" key="11">
    <source>
        <dbReference type="SAM" id="Coils"/>
    </source>
</evidence>
<keyword evidence="7 9" id="KW-0505">Motor protein</keyword>
<keyword evidence="2" id="KW-0963">Cytoplasm</keyword>
<feature type="coiled-coil region" evidence="11">
    <location>
        <begin position="750"/>
        <end position="860"/>
    </location>
</feature>
<feature type="domain" description="Kinesin motor" evidence="12">
    <location>
        <begin position="6"/>
        <end position="345"/>
    </location>
</feature>
<evidence type="ECO:0000256" key="7">
    <source>
        <dbReference type="ARBA" id="ARBA00023175"/>
    </source>
</evidence>
<evidence type="ECO:0000256" key="2">
    <source>
        <dbReference type="ARBA" id="ARBA00022490"/>
    </source>
</evidence>
<dbReference type="InterPro" id="IPR019821">
    <property type="entry name" value="Kinesin_motor_CS"/>
</dbReference>
<comment type="subcellular location">
    <subcellularLocation>
        <location evidence="1">Cytoplasm</location>
        <location evidence="1">Cytoskeleton</location>
    </subcellularLocation>
</comment>
<evidence type="ECO:0000313" key="14">
    <source>
        <dbReference type="Proteomes" id="UP000053447"/>
    </source>
</evidence>
<sequence>MTASSNVKVVCRFRPLGKSEQKCSSKTLRVLGDGKTLQVETKELSGCFVFDRVFDGSARQMDVFEYSALSTVNGMWNMCVELCLKEKDVLNGYNGAILAYGHTGSGKTYTMMGPDIENEELKGIIPRIVTQIFKNIMESLSNIEYTVKVSYMEIYMEKIKDLLCPQNNNLPIHEEKSRGIYVKGLREIYVSSLAEIYQIIKKGNQVRAAAATTLDVNTESSRSHAIFCIIITQKNLETENIKSSQLFLVDLAGSEKVAKTGATGQVLEEAKKINKSLSTLGLVINSLTDGKSTHIPYRDSKLTRILQESLGGNSRTTLIINCSSSISDESETISTIRFGMRVKAVKNRAKVNQELSSSEFKHLLKKAKAQIFAYSEYIIALESELNLWRSGEKVFQEKWTPRMVINVKESKVVMNNEKNDIIKTTVLEKRSIPFVQNIAMEKDEKDDFLKRENELQDLISEKEVLLENQEKDLKDAKEEILYLKEHNNEILKNNEKLTIELNDLQLQLEKSVFENKETNITLESLKCINVNLLSELNNLKQNFCEAKMSAEFDSIEQPLKKKKTKQITDENDLTSAKIVCPKQFLDDINNLSEISNNNTKVLKDRLTEMQTVISSLESTLNEQMNHADNLKKNNILLEKRLKYVEEEYQFLIDKILLEENNQCIKTQEILFNQACNMQIYNSLLQEDNSKISYKITKDENSGSNEKVSMMQECDVSNKDNIMNNITLKSEEFNMMSKTLMNEFRERRDKVVELEISLNKIREQYNNILRNNNTKTQRKKMLSLEKNLEQLTVIQKQLVEQNISLKREISIVERKLALRDERILNLETLLHDAQEKLVNQNRAFERQLQILKERLKKTRDYLPSSDLNLGKIAKPLRGGMS</sequence>
<dbReference type="Pfam" id="PF00225">
    <property type="entry name" value="Kinesin"/>
    <property type="match status" value="1"/>
</dbReference>
<keyword evidence="8" id="KW-0206">Cytoskeleton</keyword>
<dbReference type="PANTHER" id="PTHR47968:SF75">
    <property type="entry name" value="CENTROMERE-ASSOCIATED PROTEIN E"/>
    <property type="match status" value="1"/>
</dbReference>
<dbReference type="SMART" id="SM00129">
    <property type="entry name" value="KISc"/>
    <property type="match status" value="1"/>
</dbReference>
<evidence type="ECO:0000313" key="13">
    <source>
        <dbReference type="EMBL" id="KTW30452.1"/>
    </source>
</evidence>